<dbReference type="Pfam" id="PF08612">
    <property type="entry name" value="Med20"/>
    <property type="match status" value="1"/>
</dbReference>
<evidence type="ECO:0000256" key="1">
    <source>
        <dbReference type="ARBA" id="ARBA00004123"/>
    </source>
</evidence>
<dbReference type="FunCoup" id="A0A6I9RUN5">
    <property type="interactions" value="422"/>
</dbReference>
<reference evidence="6" key="1">
    <citation type="submission" date="2025-08" db="UniProtKB">
        <authorList>
            <consortium name="RefSeq"/>
        </authorList>
    </citation>
    <scope>IDENTIFICATION</scope>
</reference>
<comment type="function">
    <text evidence="4">Component of the Mediator complex, a coactivator involved in the regulated transcription of nearly all RNA polymerase II-dependent genes. Mediator functions as a bridge to convey information from gene-specific regulatory proteins to the basal RNA polymerase II transcription machinery. Mediator is recruited to promoters by direct interactions with regulatory proteins and serves as a scaffold for the assembly of a functional preinitiation complex with RNA polymerase II and the general transcription factors.</text>
</comment>
<evidence type="ECO:0000256" key="3">
    <source>
        <dbReference type="ARBA" id="ARBA00023242"/>
    </source>
</evidence>
<comment type="similarity">
    <text evidence="2 4">Belongs to the Mediator complex subunit 20 family.</text>
</comment>
<dbReference type="Proteomes" id="UP000504607">
    <property type="component" value="Chromosome 10"/>
</dbReference>
<dbReference type="OrthoDB" id="1854899at2759"/>
<dbReference type="GO" id="GO:0006357">
    <property type="term" value="P:regulation of transcription by RNA polymerase II"/>
    <property type="evidence" value="ECO:0007669"/>
    <property type="project" value="InterPro"/>
</dbReference>
<comment type="subunit">
    <text evidence="4">Component of the Mediator complex.</text>
</comment>
<keyword evidence="4" id="KW-0805">Transcription regulation</keyword>
<gene>
    <name evidence="6" type="primary">LOC105053455</name>
    <name evidence="4" type="synonym">MED20</name>
</gene>
<sequence length="216" mass="24719">MPVKWLMHWQPNQGVTLTTQILTEACQCVESQLGGAKDGRWKTALTYYRPALREASASGDLPRELLGVALHDQLGSYYFLLRAHRLILQADSSMQALMDKLQSYKPRVVLNFEGFQYRLGDFQVRVGKCVPSSEVLRGIMMEVEYLPLSSIEKSRQILEDFFDIWQDTVKKRSLPGHFILVEPNFADYGLQDHYTPQHTAVQYATCMTQLMAAVRN</sequence>
<keyword evidence="5" id="KW-1185">Reference proteome</keyword>
<keyword evidence="4" id="KW-0804">Transcription</keyword>
<dbReference type="KEGG" id="egu:105053455"/>
<dbReference type="InterPro" id="IPR013921">
    <property type="entry name" value="Mediator_Med20"/>
</dbReference>
<organism evidence="5 6">
    <name type="scientific">Elaeis guineensis var. tenera</name>
    <name type="common">Oil palm</name>
    <dbReference type="NCBI Taxonomy" id="51953"/>
    <lineage>
        <taxon>Eukaryota</taxon>
        <taxon>Viridiplantae</taxon>
        <taxon>Streptophyta</taxon>
        <taxon>Embryophyta</taxon>
        <taxon>Tracheophyta</taxon>
        <taxon>Spermatophyta</taxon>
        <taxon>Magnoliopsida</taxon>
        <taxon>Liliopsida</taxon>
        <taxon>Arecaceae</taxon>
        <taxon>Arecoideae</taxon>
        <taxon>Cocoseae</taxon>
        <taxon>Elaeidinae</taxon>
        <taxon>Elaeis</taxon>
    </lineage>
</organism>
<dbReference type="GeneID" id="105053455"/>
<dbReference type="PANTHER" id="PTHR12465">
    <property type="entry name" value="UBIQUITIN SPECIFIC PROTEASE HOMOLOG 49"/>
    <property type="match status" value="1"/>
</dbReference>
<evidence type="ECO:0000313" key="5">
    <source>
        <dbReference type="Proteomes" id="UP000504607"/>
    </source>
</evidence>
<dbReference type="InParanoid" id="A0A6I9RUN5"/>
<evidence type="ECO:0000256" key="2">
    <source>
        <dbReference type="ARBA" id="ARBA00010743"/>
    </source>
</evidence>
<dbReference type="RefSeq" id="XP_010932912.1">
    <property type="nucleotide sequence ID" value="XM_010934610.3"/>
</dbReference>
<name>A0A6I9RUN5_ELAGV</name>
<keyword evidence="3 4" id="KW-0539">Nucleus</keyword>
<protein>
    <recommendedName>
        <fullName evidence="4">Mediator of RNA polymerase II transcription subunit 20</fullName>
    </recommendedName>
    <alternativeName>
        <fullName evidence="4">Mediator complex subunit 20</fullName>
    </alternativeName>
</protein>
<evidence type="ECO:0000256" key="4">
    <source>
        <dbReference type="RuleBase" id="RU364152"/>
    </source>
</evidence>
<dbReference type="GO" id="GO:0016592">
    <property type="term" value="C:mediator complex"/>
    <property type="evidence" value="ECO:0007669"/>
    <property type="project" value="InterPro"/>
</dbReference>
<comment type="subcellular location">
    <subcellularLocation>
        <location evidence="1 4">Nucleus</location>
    </subcellularLocation>
</comment>
<evidence type="ECO:0000313" key="6">
    <source>
        <dbReference type="RefSeq" id="XP_010932912.1"/>
    </source>
</evidence>
<proteinExistence type="inferred from homology"/>
<keyword evidence="4" id="KW-0010">Activator</keyword>
<dbReference type="AlphaFoldDB" id="A0A6I9RUN5"/>
<accession>A0A6I9RUN5</accession>
<dbReference type="GO" id="GO:0003713">
    <property type="term" value="F:transcription coactivator activity"/>
    <property type="evidence" value="ECO:0007669"/>
    <property type="project" value="TreeGrafter"/>
</dbReference>
<dbReference type="PANTHER" id="PTHR12465:SF0">
    <property type="entry name" value="MEDIATOR OF RNA POLYMERASE II TRANSCRIPTION SUBUNIT 20"/>
    <property type="match status" value="1"/>
</dbReference>